<reference evidence="3 4" key="1">
    <citation type="submission" date="2018-09" db="EMBL/GenBank/DDBJ databases">
        <title>Murine metabolic-syndrome-specific gut microbial biobank.</title>
        <authorList>
            <person name="Liu C."/>
        </authorList>
    </citation>
    <scope>NUCLEOTIDE SEQUENCE [LARGE SCALE GENOMIC DNA]</scope>
    <source>
        <strain evidence="3 4">8-P5</strain>
    </source>
</reference>
<dbReference type="Proteomes" id="UP000278164">
    <property type="component" value="Unassembled WGS sequence"/>
</dbReference>
<organism evidence="3 4">
    <name type="scientific">Parabacteroides distasonis</name>
    <dbReference type="NCBI Taxonomy" id="823"/>
    <lineage>
        <taxon>Bacteria</taxon>
        <taxon>Pseudomonadati</taxon>
        <taxon>Bacteroidota</taxon>
        <taxon>Bacteroidia</taxon>
        <taxon>Bacteroidales</taxon>
        <taxon>Tannerellaceae</taxon>
        <taxon>Parabacteroides</taxon>
    </lineage>
</organism>
<dbReference type="Pfam" id="PF17955">
    <property type="entry name" value="Cas6b_N"/>
    <property type="match status" value="1"/>
</dbReference>
<dbReference type="Pfam" id="PF17262">
    <property type="entry name" value="Cas6b_C"/>
    <property type="match status" value="1"/>
</dbReference>
<gene>
    <name evidence="3" type="ORF">D7V78_09420</name>
</gene>
<dbReference type="AlphaFoldDB" id="A0A3L7ZNZ1"/>
<protein>
    <submittedName>
        <fullName evidence="3">Uncharacterized protein</fullName>
    </submittedName>
</protein>
<sequence length="222" mass="25925">MEIMRKIRILCVRFHNELQNNEIEMFRGAVLSKLPEASVLFHNHMNDNFRYSYPLIQYKRLFGKAALVCLEEGTEAIGELFSAGDFCFRIGDRAVRMEIESIHPQQVVIQPWESSFTYRLHRWLPFNEDNYRIYQRLEGLAERYDFLEKKLIGNILSFAKGLGIYFDTRLTCKILEVENPYWITYKGVRMMAFNVRFKTNVSLPDNIGLGKGVSLGNGTIYG</sequence>
<evidence type="ECO:0000313" key="3">
    <source>
        <dbReference type="EMBL" id="RLT73634.1"/>
    </source>
</evidence>
<accession>A0A3L7ZNZ1</accession>
<comment type="caution">
    <text evidence="3">The sequence shown here is derived from an EMBL/GenBank/DDBJ whole genome shotgun (WGS) entry which is preliminary data.</text>
</comment>
<dbReference type="InterPro" id="IPR020209">
    <property type="entry name" value="Cas6b_C"/>
</dbReference>
<dbReference type="InterPro" id="IPR041528">
    <property type="entry name" value="Cas6b_N"/>
</dbReference>
<feature type="domain" description="Cas6b N-terminal" evidence="2">
    <location>
        <begin position="6"/>
        <end position="105"/>
    </location>
</feature>
<feature type="domain" description="Cas6b C-terminal" evidence="1">
    <location>
        <begin position="112"/>
        <end position="220"/>
    </location>
</feature>
<proteinExistence type="predicted"/>
<evidence type="ECO:0000313" key="4">
    <source>
        <dbReference type="Proteomes" id="UP000278164"/>
    </source>
</evidence>
<dbReference type="EMBL" id="RAYI01000015">
    <property type="protein sequence ID" value="RLT73634.1"/>
    <property type="molecule type" value="Genomic_DNA"/>
</dbReference>
<name>A0A3L7ZNZ1_PARDI</name>
<evidence type="ECO:0000259" key="1">
    <source>
        <dbReference type="Pfam" id="PF17262"/>
    </source>
</evidence>
<evidence type="ECO:0000259" key="2">
    <source>
        <dbReference type="Pfam" id="PF17955"/>
    </source>
</evidence>